<proteinExistence type="predicted"/>
<gene>
    <name evidence="3" type="ORF">CIK59_05360</name>
</gene>
<comment type="caution">
    <text evidence="3">The sequence shown here is derived from an EMBL/GenBank/DDBJ whole genome shotgun (WGS) entry which is preliminary data.</text>
</comment>
<dbReference type="EMBL" id="NRHA01000007">
    <property type="protein sequence ID" value="PCC54930.1"/>
    <property type="molecule type" value="Genomic_DNA"/>
</dbReference>
<organism evidence="3 4">
    <name type="scientific">Brevibacterium aurantiacum</name>
    <dbReference type="NCBI Taxonomy" id="273384"/>
    <lineage>
        <taxon>Bacteria</taxon>
        <taxon>Bacillati</taxon>
        <taxon>Actinomycetota</taxon>
        <taxon>Actinomycetes</taxon>
        <taxon>Micrococcales</taxon>
        <taxon>Brevibacteriaceae</taxon>
        <taxon>Brevibacterium</taxon>
    </lineage>
</organism>
<dbReference type="Proteomes" id="UP000217881">
    <property type="component" value="Unassembled WGS sequence"/>
</dbReference>
<dbReference type="InterPro" id="IPR011010">
    <property type="entry name" value="DNA_brk_join_enz"/>
</dbReference>
<accession>A0A2A3ZTD3</accession>
<sequence>MDHLHLLTYSTSHKTAEARVMVYLQERCGRRTSETMSLRNDCVSFDHAGEPYLEWRQGKPPYKQGKRLPIHQETYDVIRLWQKMKRSQGVDSAWLFPSDVWATKDRHYGAGVLQSRVNRLVSEVSAKAPFTSSIEGAEGNLVHFDVEVIDAYSFRHAFAQRLADAVDDNGTSTTPPDVLQSYMGHASFSTTMGYYEVTAKRRRRTLSSLPVRKLDIHGNNFEVANERESHQRIGLKVGSCTEPQNVASAGRSCALDHACESCPFFLVDPLDREGIVARRSQLEIQKERAAVINSPQYHLSFLEARIEDCDAVVEGIDAYVRRLPEAARISLSEVLETLAEVRRRATAPRMLDLRELLKRDENE</sequence>
<dbReference type="Pfam" id="PF00589">
    <property type="entry name" value="Phage_integrase"/>
    <property type="match status" value="1"/>
</dbReference>
<reference evidence="3 4" key="1">
    <citation type="journal article" date="2017" name="Elife">
        <title>Extensive horizontal gene transfer in cheese-associated bacteria.</title>
        <authorList>
            <person name="Bonham K.S."/>
            <person name="Wolfe B.E."/>
            <person name="Dutton R.J."/>
        </authorList>
    </citation>
    <scope>NUCLEOTIDE SEQUENCE [LARGE SCALE GENOMIC DNA]</scope>
    <source>
        <strain evidence="3 4">738_8</strain>
    </source>
</reference>
<evidence type="ECO:0000256" key="1">
    <source>
        <dbReference type="ARBA" id="ARBA00023172"/>
    </source>
</evidence>
<dbReference type="SUPFAM" id="SSF56349">
    <property type="entry name" value="DNA breaking-rejoining enzymes"/>
    <property type="match status" value="1"/>
</dbReference>
<name>A0A2A3ZTD3_BREAU</name>
<dbReference type="GO" id="GO:0006310">
    <property type="term" value="P:DNA recombination"/>
    <property type="evidence" value="ECO:0007669"/>
    <property type="project" value="UniProtKB-KW"/>
</dbReference>
<dbReference type="InterPro" id="IPR002104">
    <property type="entry name" value="Integrase_catalytic"/>
</dbReference>
<dbReference type="Gene3D" id="1.10.443.10">
    <property type="entry name" value="Intergrase catalytic core"/>
    <property type="match status" value="1"/>
</dbReference>
<dbReference type="AlphaFoldDB" id="A0A2A3ZTD3"/>
<dbReference type="GO" id="GO:0015074">
    <property type="term" value="P:DNA integration"/>
    <property type="evidence" value="ECO:0007669"/>
    <property type="project" value="InterPro"/>
</dbReference>
<protein>
    <recommendedName>
        <fullName evidence="2">Tyr recombinase domain-containing protein</fullName>
    </recommendedName>
</protein>
<dbReference type="InterPro" id="IPR013762">
    <property type="entry name" value="Integrase-like_cat_sf"/>
</dbReference>
<dbReference type="CDD" id="cd00397">
    <property type="entry name" value="DNA_BRE_C"/>
    <property type="match status" value="1"/>
</dbReference>
<keyword evidence="1" id="KW-0233">DNA recombination</keyword>
<feature type="domain" description="Tyr recombinase" evidence="2">
    <location>
        <begin position="1"/>
        <end position="207"/>
    </location>
</feature>
<evidence type="ECO:0000313" key="3">
    <source>
        <dbReference type="EMBL" id="PCC54930.1"/>
    </source>
</evidence>
<dbReference type="GO" id="GO:0003677">
    <property type="term" value="F:DNA binding"/>
    <property type="evidence" value="ECO:0007669"/>
    <property type="project" value="InterPro"/>
</dbReference>
<evidence type="ECO:0000259" key="2">
    <source>
        <dbReference type="PROSITE" id="PS51898"/>
    </source>
</evidence>
<evidence type="ECO:0000313" key="4">
    <source>
        <dbReference type="Proteomes" id="UP000217881"/>
    </source>
</evidence>
<dbReference type="PROSITE" id="PS51898">
    <property type="entry name" value="TYR_RECOMBINASE"/>
    <property type="match status" value="1"/>
</dbReference>